<evidence type="ECO:0000256" key="1">
    <source>
        <dbReference type="SAM" id="MobiDB-lite"/>
    </source>
</evidence>
<evidence type="ECO:0000313" key="3">
    <source>
        <dbReference type="Proteomes" id="UP001229421"/>
    </source>
</evidence>
<protein>
    <submittedName>
        <fullName evidence="2">Uncharacterized protein</fullName>
    </submittedName>
</protein>
<accession>A0AAD8KQR4</accession>
<dbReference type="EMBL" id="JAUHHV010000005">
    <property type="protein sequence ID" value="KAK1425571.1"/>
    <property type="molecule type" value="Genomic_DNA"/>
</dbReference>
<comment type="caution">
    <text evidence="2">The sequence shown here is derived from an EMBL/GenBank/DDBJ whole genome shotgun (WGS) entry which is preliminary data.</text>
</comment>
<organism evidence="2 3">
    <name type="scientific">Tagetes erecta</name>
    <name type="common">African marigold</name>
    <dbReference type="NCBI Taxonomy" id="13708"/>
    <lineage>
        <taxon>Eukaryota</taxon>
        <taxon>Viridiplantae</taxon>
        <taxon>Streptophyta</taxon>
        <taxon>Embryophyta</taxon>
        <taxon>Tracheophyta</taxon>
        <taxon>Spermatophyta</taxon>
        <taxon>Magnoliopsida</taxon>
        <taxon>eudicotyledons</taxon>
        <taxon>Gunneridae</taxon>
        <taxon>Pentapetalae</taxon>
        <taxon>asterids</taxon>
        <taxon>campanulids</taxon>
        <taxon>Asterales</taxon>
        <taxon>Asteraceae</taxon>
        <taxon>Asteroideae</taxon>
        <taxon>Heliantheae alliance</taxon>
        <taxon>Tageteae</taxon>
        <taxon>Tagetes</taxon>
    </lineage>
</organism>
<reference evidence="2" key="1">
    <citation type="journal article" date="2023" name="bioRxiv">
        <title>Improved chromosome-level genome assembly for marigold (Tagetes erecta).</title>
        <authorList>
            <person name="Jiang F."/>
            <person name="Yuan L."/>
            <person name="Wang S."/>
            <person name="Wang H."/>
            <person name="Xu D."/>
            <person name="Wang A."/>
            <person name="Fan W."/>
        </authorList>
    </citation>
    <scope>NUCLEOTIDE SEQUENCE</scope>
    <source>
        <strain evidence="2">WSJ</strain>
        <tissue evidence="2">Leaf</tissue>
    </source>
</reference>
<name>A0AAD8KQR4_TARER</name>
<keyword evidence="3" id="KW-1185">Reference proteome</keyword>
<dbReference type="Proteomes" id="UP001229421">
    <property type="component" value="Unassembled WGS sequence"/>
</dbReference>
<gene>
    <name evidence="2" type="ORF">QVD17_20925</name>
</gene>
<dbReference type="AlphaFoldDB" id="A0AAD8KQR4"/>
<feature type="compositionally biased region" description="Basic and acidic residues" evidence="1">
    <location>
        <begin position="77"/>
        <end position="87"/>
    </location>
</feature>
<sequence>MTINSSSQAPVTIDLVASKLLLDIMDDDDDKQQDIDLLTLDILLKLEYCDVCWQGDIVHFLESQILQMMLRDDETKQLRSQSVKESEETGLNQKKGRGGRFDKRESIMGWMIQR</sequence>
<proteinExistence type="predicted"/>
<evidence type="ECO:0000313" key="2">
    <source>
        <dbReference type="EMBL" id="KAK1425571.1"/>
    </source>
</evidence>
<feature type="region of interest" description="Disordered" evidence="1">
    <location>
        <begin position="77"/>
        <end position="105"/>
    </location>
</feature>